<feature type="domain" description="Peptide methionine sulphoxide reductase MsrA" evidence="5">
    <location>
        <begin position="26"/>
        <end position="178"/>
    </location>
</feature>
<keyword evidence="7" id="KW-1185">Reference proteome</keyword>
<keyword evidence="3" id="KW-0560">Oxidoreductase</keyword>
<evidence type="ECO:0000256" key="3">
    <source>
        <dbReference type="ARBA" id="ARBA00023002"/>
    </source>
</evidence>
<proteinExistence type="inferred from homology"/>
<evidence type="ECO:0000256" key="2">
    <source>
        <dbReference type="ARBA" id="ARBA00012502"/>
    </source>
</evidence>
<evidence type="ECO:0000313" key="6">
    <source>
        <dbReference type="EMBL" id="TPX75467.1"/>
    </source>
</evidence>
<dbReference type="GO" id="GO:0008113">
    <property type="term" value="F:peptide-methionine (S)-S-oxide reductase activity"/>
    <property type="evidence" value="ECO:0007669"/>
    <property type="project" value="UniProtKB-EC"/>
</dbReference>
<dbReference type="Proteomes" id="UP000320333">
    <property type="component" value="Unassembled WGS sequence"/>
</dbReference>
<dbReference type="EMBL" id="QEAP01000080">
    <property type="protein sequence ID" value="TPX75467.1"/>
    <property type="molecule type" value="Genomic_DNA"/>
</dbReference>
<comment type="caution">
    <text evidence="6">The sequence shown here is derived from an EMBL/GenBank/DDBJ whole genome shotgun (WGS) entry which is preliminary data.</text>
</comment>
<dbReference type="PANTHER" id="PTHR43774">
    <property type="entry name" value="PEPTIDE METHIONINE SULFOXIDE REDUCTASE"/>
    <property type="match status" value="1"/>
</dbReference>
<evidence type="ECO:0000313" key="7">
    <source>
        <dbReference type="Proteomes" id="UP000320333"/>
    </source>
</evidence>
<evidence type="ECO:0000256" key="1">
    <source>
        <dbReference type="ARBA" id="ARBA00005591"/>
    </source>
</evidence>
<accession>A0A507FK80</accession>
<name>A0A507FK80_9FUNG</name>
<dbReference type="NCBIfam" id="TIGR00401">
    <property type="entry name" value="msrA"/>
    <property type="match status" value="1"/>
</dbReference>
<dbReference type="HAMAP" id="MF_01401">
    <property type="entry name" value="MsrA"/>
    <property type="match status" value="1"/>
</dbReference>
<protein>
    <recommendedName>
        <fullName evidence="2">peptide-methionine (S)-S-oxide reductase</fullName>
        <ecNumber evidence="2">1.8.4.11</ecNumber>
    </recommendedName>
    <alternativeName>
        <fullName evidence="4">Peptide-methionine (S)-S-oxide reductase</fullName>
    </alternativeName>
</protein>
<evidence type="ECO:0000259" key="5">
    <source>
        <dbReference type="Pfam" id="PF01625"/>
    </source>
</evidence>
<dbReference type="PANTHER" id="PTHR43774:SF1">
    <property type="entry name" value="PEPTIDE METHIONINE SULFOXIDE REDUCTASE MSRA 2"/>
    <property type="match status" value="1"/>
</dbReference>
<dbReference type="Gene3D" id="3.30.1060.10">
    <property type="entry name" value="Peptide methionine sulphoxide reductase MsrA"/>
    <property type="match status" value="1"/>
</dbReference>
<sequence length="201" mass="22847">MLKNILNLFQQAKTKDLPIDMTKSYATLGAGCFWGVEKSFRKKYGASIQNIRVGYAGGSKESPSYREVCNGDTFHAEVVHFEFDPSQTSYEHILDFFFRMHDPTTLNRQGGDAGTQYRSAIFYHSDEQKASAEKVIARVQPAFGSNKVSTTLEPFSKFWDGEEYHQDYLAKNPHGYECATHFERTWEKIASTFQGTPPSNL</sequence>
<dbReference type="InterPro" id="IPR002569">
    <property type="entry name" value="Met_Sox_Rdtase_MsrA_dom"/>
</dbReference>
<dbReference type="Pfam" id="PF01625">
    <property type="entry name" value="PMSR"/>
    <property type="match status" value="1"/>
</dbReference>
<dbReference type="OrthoDB" id="77405at2759"/>
<gene>
    <name evidence="6" type="ORF">CcCBS67573_g03266</name>
</gene>
<dbReference type="SUPFAM" id="SSF55068">
    <property type="entry name" value="Peptide methionine sulfoxide reductase"/>
    <property type="match status" value="1"/>
</dbReference>
<dbReference type="InterPro" id="IPR036509">
    <property type="entry name" value="Met_Sox_Rdtase_MsrA_sf"/>
</dbReference>
<dbReference type="STRING" id="246404.A0A507FK80"/>
<dbReference type="AlphaFoldDB" id="A0A507FK80"/>
<dbReference type="EC" id="1.8.4.11" evidence="2"/>
<comment type="similarity">
    <text evidence="1">Belongs to the MsrA Met sulfoxide reductase family.</text>
</comment>
<evidence type="ECO:0000256" key="4">
    <source>
        <dbReference type="ARBA" id="ARBA00030643"/>
    </source>
</evidence>
<reference evidence="6 7" key="1">
    <citation type="journal article" date="2019" name="Sci. Rep.">
        <title>Comparative genomics of chytrid fungi reveal insights into the obligate biotrophic and pathogenic lifestyle of Synchytrium endobioticum.</title>
        <authorList>
            <person name="van de Vossenberg B.T.L.H."/>
            <person name="Warris S."/>
            <person name="Nguyen H.D.T."/>
            <person name="van Gent-Pelzer M.P.E."/>
            <person name="Joly D.L."/>
            <person name="van de Geest H.C."/>
            <person name="Bonants P.J.M."/>
            <person name="Smith D.S."/>
            <person name="Levesque C.A."/>
            <person name="van der Lee T.A.J."/>
        </authorList>
    </citation>
    <scope>NUCLEOTIDE SEQUENCE [LARGE SCALE GENOMIC DNA]</scope>
    <source>
        <strain evidence="6 7">CBS 675.73</strain>
    </source>
</reference>
<organism evidence="6 7">
    <name type="scientific">Chytriomyces confervae</name>
    <dbReference type="NCBI Taxonomy" id="246404"/>
    <lineage>
        <taxon>Eukaryota</taxon>
        <taxon>Fungi</taxon>
        <taxon>Fungi incertae sedis</taxon>
        <taxon>Chytridiomycota</taxon>
        <taxon>Chytridiomycota incertae sedis</taxon>
        <taxon>Chytridiomycetes</taxon>
        <taxon>Chytridiales</taxon>
        <taxon>Chytriomycetaceae</taxon>
        <taxon>Chytriomyces</taxon>
    </lineage>
</organism>